<dbReference type="HOGENOM" id="CLU_010194_12_0_1"/>
<evidence type="ECO:0000256" key="3">
    <source>
        <dbReference type="ARBA" id="ARBA00023002"/>
    </source>
</evidence>
<dbReference type="CDD" id="cd05233">
    <property type="entry name" value="SDR_c"/>
    <property type="match status" value="1"/>
</dbReference>
<dbReference type="AlphaFoldDB" id="A0A0D1YAG0"/>
<feature type="compositionally biased region" description="Basic and acidic residues" evidence="4">
    <location>
        <begin position="232"/>
        <end position="254"/>
    </location>
</feature>
<keyword evidence="6" id="KW-1185">Reference proteome</keyword>
<organism evidence="5 6">
    <name type="scientific">Exophiala spinifera</name>
    <dbReference type="NCBI Taxonomy" id="91928"/>
    <lineage>
        <taxon>Eukaryota</taxon>
        <taxon>Fungi</taxon>
        <taxon>Dikarya</taxon>
        <taxon>Ascomycota</taxon>
        <taxon>Pezizomycotina</taxon>
        <taxon>Eurotiomycetes</taxon>
        <taxon>Chaetothyriomycetidae</taxon>
        <taxon>Chaetothyriales</taxon>
        <taxon>Herpotrichiellaceae</taxon>
        <taxon>Exophiala</taxon>
    </lineage>
</organism>
<dbReference type="Gene3D" id="3.40.50.720">
    <property type="entry name" value="NAD(P)-binding Rossmann-like Domain"/>
    <property type="match status" value="1"/>
</dbReference>
<dbReference type="STRING" id="91928.A0A0D1YAG0"/>
<gene>
    <name evidence="5" type="ORF">PV08_09194</name>
</gene>
<evidence type="ECO:0000256" key="1">
    <source>
        <dbReference type="ARBA" id="ARBA00006484"/>
    </source>
</evidence>
<dbReference type="InterPro" id="IPR052178">
    <property type="entry name" value="Sec_Metab_Biosynth_SDR"/>
</dbReference>
<proteinExistence type="inferred from homology"/>
<dbReference type="Proteomes" id="UP000053328">
    <property type="component" value="Unassembled WGS sequence"/>
</dbReference>
<dbReference type="PANTHER" id="PTHR43618">
    <property type="entry name" value="7-ALPHA-HYDROXYSTEROID DEHYDROGENASE"/>
    <property type="match status" value="1"/>
</dbReference>
<evidence type="ECO:0000313" key="6">
    <source>
        <dbReference type="Proteomes" id="UP000053328"/>
    </source>
</evidence>
<dbReference type="GO" id="GO:0016491">
    <property type="term" value="F:oxidoreductase activity"/>
    <property type="evidence" value="ECO:0007669"/>
    <property type="project" value="UniProtKB-KW"/>
</dbReference>
<dbReference type="VEuPathDB" id="FungiDB:PV08_09194"/>
<evidence type="ECO:0000256" key="2">
    <source>
        <dbReference type="ARBA" id="ARBA00022857"/>
    </source>
</evidence>
<dbReference type="GeneID" id="27336277"/>
<dbReference type="SUPFAM" id="SSF51735">
    <property type="entry name" value="NAD(P)-binding Rossmann-fold domains"/>
    <property type="match status" value="1"/>
</dbReference>
<evidence type="ECO:0000256" key="4">
    <source>
        <dbReference type="SAM" id="MobiDB-lite"/>
    </source>
</evidence>
<protein>
    <submittedName>
        <fullName evidence="5">Uncharacterized protein</fullName>
    </submittedName>
</protein>
<feature type="region of interest" description="Disordered" evidence="4">
    <location>
        <begin position="230"/>
        <end position="254"/>
    </location>
</feature>
<dbReference type="RefSeq" id="XP_016232137.1">
    <property type="nucleotide sequence ID" value="XM_016383514.1"/>
</dbReference>
<dbReference type="PRINTS" id="PR00081">
    <property type="entry name" value="GDHRDH"/>
</dbReference>
<keyword evidence="3" id="KW-0560">Oxidoreductase</keyword>
<dbReference type="EMBL" id="KN847498">
    <property type="protein sequence ID" value="KIW11921.1"/>
    <property type="molecule type" value="Genomic_DNA"/>
</dbReference>
<dbReference type="Pfam" id="PF00106">
    <property type="entry name" value="adh_short"/>
    <property type="match status" value="1"/>
</dbReference>
<comment type="similarity">
    <text evidence="1">Belongs to the short-chain dehydrogenases/reductases (SDR) family.</text>
</comment>
<sequence>MASTEELNISNLFSLKGHVCLVTGGGTGIGLMATQALAANGARVYITGRRKEVLENAAKTHTPARSSDKSLNGEIIPMGPCDVTSKSDLEKLTREIESREKYLSLVVAAAGVSGPKGFPDTSDADQMRENLWKENVDEWNATYNTNVTAVFFSVVSFLPLLQRAPEGLSSSVIVISSMSGMMRHSQDHFSYNSAKAATAHLSRMMSKEFAKTGVRVNSIAPGYFPSEMTMKGSDENNKVHMPPEKVKDKGHEVPAGRAGTDEEMAMGVIFLARCGYVNGEVLKLDGGVMNEVGGG</sequence>
<keyword evidence="2" id="KW-0521">NADP</keyword>
<dbReference type="InterPro" id="IPR036291">
    <property type="entry name" value="NAD(P)-bd_dom_sf"/>
</dbReference>
<name>A0A0D1YAG0_9EURO</name>
<reference evidence="5 6" key="1">
    <citation type="submission" date="2015-01" db="EMBL/GenBank/DDBJ databases">
        <title>The Genome Sequence of Exophiala spinifera CBS89968.</title>
        <authorList>
            <consortium name="The Broad Institute Genomics Platform"/>
            <person name="Cuomo C."/>
            <person name="de Hoog S."/>
            <person name="Gorbushina A."/>
            <person name="Stielow B."/>
            <person name="Teixiera M."/>
            <person name="Abouelleil A."/>
            <person name="Chapman S.B."/>
            <person name="Priest M."/>
            <person name="Young S.K."/>
            <person name="Wortman J."/>
            <person name="Nusbaum C."/>
            <person name="Birren B."/>
        </authorList>
    </citation>
    <scope>NUCLEOTIDE SEQUENCE [LARGE SCALE GENOMIC DNA]</scope>
    <source>
        <strain evidence="5 6">CBS 89968</strain>
    </source>
</reference>
<dbReference type="InterPro" id="IPR002347">
    <property type="entry name" value="SDR_fam"/>
</dbReference>
<dbReference type="PANTHER" id="PTHR43618:SF1">
    <property type="entry name" value="SHORT CHAIN DEHYDROGENASE_REDUCTASE"/>
    <property type="match status" value="1"/>
</dbReference>
<accession>A0A0D1YAG0</accession>
<evidence type="ECO:0000313" key="5">
    <source>
        <dbReference type="EMBL" id="KIW11921.1"/>
    </source>
</evidence>
<dbReference type="OrthoDB" id="2962696at2759"/>